<dbReference type="AlphaFoldDB" id="V6LH65"/>
<dbReference type="EMBL" id="AUWU02000001">
    <property type="protein sequence ID" value="KAH0577765.1"/>
    <property type="molecule type" value="Genomic_DNA"/>
</dbReference>
<keyword evidence="2" id="KW-0238">DNA-binding</keyword>
<dbReference type="Gene3D" id="1.10.10.60">
    <property type="entry name" value="Homeodomain-like"/>
    <property type="match status" value="1"/>
</dbReference>
<protein>
    <submittedName>
        <fullName evidence="2">Myb-like DNA-binding domain-containing protein</fullName>
    </submittedName>
</protein>
<gene>
    <name evidence="2" type="ORF">SS50377_16200</name>
    <name evidence="3" type="ORF">SS50377_21119</name>
</gene>
<reference evidence="2 3" key="1">
    <citation type="journal article" date="2014" name="PLoS Genet.">
        <title>The Genome of Spironucleus salmonicida Highlights a Fish Pathogen Adapted to Fluctuating Environments.</title>
        <authorList>
            <person name="Xu F."/>
            <person name="Jerlstrom-Hultqvist J."/>
            <person name="Einarsson E."/>
            <person name="Astvaldsson A."/>
            <person name="Svard S.G."/>
            <person name="Andersson J.O."/>
        </authorList>
    </citation>
    <scope>NUCLEOTIDE SEQUENCE</scope>
    <source>
        <strain evidence="3">ATCC 50377</strain>
    </source>
</reference>
<dbReference type="Proteomes" id="UP000018208">
    <property type="component" value="Unassembled WGS sequence"/>
</dbReference>
<feature type="domain" description="Myb-like" evidence="1">
    <location>
        <begin position="7"/>
        <end position="56"/>
    </location>
</feature>
<evidence type="ECO:0000313" key="4">
    <source>
        <dbReference type="Proteomes" id="UP000018208"/>
    </source>
</evidence>
<evidence type="ECO:0000259" key="1">
    <source>
        <dbReference type="SMART" id="SM00717"/>
    </source>
</evidence>
<dbReference type="VEuPathDB" id="GiardiaDB:SS50377_21119"/>
<proteinExistence type="predicted"/>
<dbReference type="SMART" id="SM00717">
    <property type="entry name" value="SANT"/>
    <property type="match status" value="1"/>
</dbReference>
<dbReference type="InterPro" id="IPR001005">
    <property type="entry name" value="SANT/Myb"/>
</dbReference>
<name>V6LH65_9EUKA</name>
<reference evidence="3" key="2">
    <citation type="submission" date="2020-12" db="EMBL/GenBank/DDBJ databases">
        <title>New Spironucleus salmonicida genome in near-complete chromosomes.</title>
        <authorList>
            <person name="Xu F."/>
            <person name="Kurt Z."/>
            <person name="Jimenez-Gonzalez A."/>
            <person name="Astvaldsson A."/>
            <person name="Andersson J.O."/>
            <person name="Svard S.G."/>
        </authorList>
    </citation>
    <scope>NUCLEOTIDE SEQUENCE</scope>
    <source>
        <strain evidence="3">ATCC 50377</strain>
    </source>
</reference>
<organism evidence="2">
    <name type="scientific">Spironucleus salmonicida</name>
    <dbReference type="NCBI Taxonomy" id="348837"/>
    <lineage>
        <taxon>Eukaryota</taxon>
        <taxon>Metamonada</taxon>
        <taxon>Diplomonadida</taxon>
        <taxon>Hexamitidae</taxon>
        <taxon>Hexamitinae</taxon>
        <taxon>Spironucleus</taxon>
    </lineage>
</organism>
<dbReference type="SUPFAM" id="SSF46689">
    <property type="entry name" value="Homeodomain-like"/>
    <property type="match status" value="1"/>
</dbReference>
<accession>V6LH65</accession>
<dbReference type="GO" id="GO:0003677">
    <property type="term" value="F:DNA binding"/>
    <property type="evidence" value="ECO:0007669"/>
    <property type="project" value="UniProtKB-KW"/>
</dbReference>
<evidence type="ECO:0000313" key="2">
    <source>
        <dbReference type="EMBL" id="EST43900.1"/>
    </source>
</evidence>
<dbReference type="EMBL" id="KI546130">
    <property type="protein sequence ID" value="EST43900.1"/>
    <property type="molecule type" value="Genomic_DNA"/>
</dbReference>
<evidence type="ECO:0000313" key="3">
    <source>
        <dbReference type="EMBL" id="KAH0577765.1"/>
    </source>
</evidence>
<dbReference type="InterPro" id="IPR009057">
    <property type="entry name" value="Homeodomain-like_sf"/>
</dbReference>
<sequence length="126" mass="15384">MMTVPDFYHKWTESEAQQLLEHVKIHGTNWKILTKKFYKNFKPLQIKNKYYQLRKHQETQEKVALSTTSTPRQRSPSREIDVNWLDFQSTYVPQVHQQNEENFQPQYMCNYETCSAFELDLENNYW</sequence>
<keyword evidence="4" id="KW-1185">Reference proteome</keyword>
<dbReference type="Pfam" id="PF00249">
    <property type="entry name" value="Myb_DNA-binding"/>
    <property type="match status" value="1"/>
</dbReference>